<organism evidence="1 2">
    <name type="scientific">Fragilariopsis cylindrus CCMP1102</name>
    <dbReference type="NCBI Taxonomy" id="635003"/>
    <lineage>
        <taxon>Eukaryota</taxon>
        <taxon>Sar</taxon>
        <taxon>Stramenopiles</taxon>
        <taxon>Ochrophyta</taxon>
        <taxon>Bacillariophyta</taxon>
        <taxon>Bacillariophyceae</taxon>
        <taxon>Bacillariophycidae</taxon>
        <taxon>Bacillariales</taxon>
        <taxon>Bacillariaceae</taxon>
        <taxon>Fragilariopsis</taxon>
    </lineage>
</organism>
<dbReference type="OrthoDB" id="54390at2759"/>
<protein>
    <submittedName>
        <fullName evidence="1">Uncharacterized protein</fullName>
    </submittedName>
</protein>
<sequence>MRISIPPAMVCAIETINEKNNQTPIRIQIQTQTLERGSEQQQRRVRFSCFMGIVLPSLNLTEEENDRVWYTSNELIVIRNEVRALSRKIRKNHHPHHQHGGVLRTIHTSATNNMTTPFNDNCTMIATRGLELRLCKNRQLNKSLAIWGTLEAQNRNNDPQFIAMISHKCTAVAKELAIVEAVRDYCELYNPDAIPLLLPNIEASALCPFPVELKRKRSSSTTTTPTTTTMRTFENVDNNNDGHHISHLKYSKK</sequence>
<dbReference type="Proteomes" id="UP000095751">
    <property type="component" value="Unassembled WGS sequence"/>
</dbReference>
<proteinExistence type="predicted"/>
<dbReference type="EMBL" id="KV784353">
    <property type="protein sequence ID" value="OEU23008.1"/>
    <property type="molecule type" value="Genomic_DNA"/>
</dbReference>
<name>A0A1E7FXX7_9STRA</name>
<reference evidence="1 2" key="1">
    <citation type="submission" date="2016-09" db="EMBL/GenBank/DDBJ databases">
        <title>Extensive genetic diversity and differential bi-allelic expression allows diatom success in the polar Southern Ocean.</title>
        <authorList>
            <consortium name="DOE Joint Genome Institute"/>
            <person name="Mock T."/>
            <person name="Otillar R.P."/>
            <person name="Strauss J."/>
            <person name="Dupont C."/>
            <person name="Frickenhaus S."/>
            <person name="Maumus F."/>
            <person name="Mcmullan M."/>
            <person name="Sanges R."/>
            <person name="Schmutz J."/>
            <person name="Toseland A."/>
            <person name="Valas R."/>
            <person name="Veluchamy A."/>
            <person name="Ward B.J."/>
            <person name="Allen A."/>
            <person name="Barry K."/>
            <person name="Falciatore A."/>
            <person name="Ferrante M."/>
            <person name="Fortunato A.E."/>
            <person name="Gloeckner G."/>
            <person name="Gruber A."/>
            <person name="Hipkin R."/>
            <person name="Janech M."/>
            <person name="Kroth P."/>
            <person name="Leese F."/>
            <person name="Lindquist E."/>
            <person name="Lyon B.R."/>
            <person name="Martin J."/>
            <person name="Mayer C."/>
            <person name="Parker M."/>
            <person name="Quesneville H."/>
            <person name="Raymond J."/>
            <person name="Uhlig C."/>
            <person name="Valentin K.U."/>
            <person name="Worden A.Z."/>
            <person name="Armbrust E.V."/>
            <person name="Bowler C."/>
            <person name="Green B."/>
            <person name="Moulton V."/>
            <person name="Van Oosterhout C."/>
            <person name="Grigoriev I."/>
        </authorList>
    </citation>
    <scope>NUCLEOTIDE SEQUENCE [LARGE SCALE GENOMIC DNA]</scope>
    <source>
        <strain evidence="1 2">CCMP1102</strain>
    </source>
</reference>
<evidence type="ECO:0000313" key="1">
    <source>
        <dbReference type="EMBL" id="OEU23008.1"/>
    </source>
</evidence>
<keyword evidence="2" id="KW-1185">Reference proteome</keyword>
<evidence type="ECO:0000313" key="2">
    <source>
        <dbReference type="Proteomes" id="UP000095751"/>
    </source>
</evidence>
<dbReference type="InParanoid" id="A0A1E7FXX7"/>
<dbReference type="KEGG" id="fcy:FRACYDRAFT_267443"/>
<gene>
    <name evidence="1" type="ORF">FRACYDRAFT_267443</name>
</gene>
<accession>A0A1E7FXX7</accession>
<dbReference type="AlphaFoldDB" id="A0A1E7FXX7"/>